<comment type="caution">
    <text evidence="1">The sequence shown here is derived from an EMBL/GenBank/DDBJ whole genome shotgun (WGS) entry which is preliminary data.</text>
</comment>
<evidence type="ECO:0008006" key="3">
    <source>
        <dbReference type="Google" id="ProtNLM"/>
    </source>
</evidence>
<name>A0A512T4R9_9MICO</name>
<reference evidence="1 2" key="1">
    <citation type="submission" date="2019-07" db="EMBL/GenBank/DDBJ databases">
        <title>Whole genome shotgun sequence of Knoellia locipacati NBRC 109775.</title>
        <authorList>
            <person name="Hosoyama A."/>
            <person name="Uohara A."/>
            <person name="Ohji S."/>
            <person name="Ichikawa N."/>
        </authorList>
    </citation>
    <scope>NUCLEOTIDE SEQUENCE [LARGE SCALE GENOMIC DNA]</scope>
    <source>
        <strain evidence="1 2">NBRC 109775</strain>
    </source>
</reference>
<keyword evidence="2" id="KW-1185">Reference proteome</keyword>
<dbReference type="RefSeq" id="WP_147067100.1">
    <property type="nucleotide sequence ID" value="NZ_BAABDN010000002.1"/>
</dbReference>
<dbReference type="AlphaFoldDB" id="A0A512T4R9"/>
<evidence type="ECO:0000313" key="1">
    <source>
        <dbReference type="EMBL" id="GEQ15215.1"/>
    </source>
</evidence>
<accession>A0A512T4R9</accession>
<evidence type="ECO:0000313" key="2">
    <source>
        <dbReference type="Proteomes" id="UP000321793"/>
    </source>
</evidence>
<protein>
    <recommendedName>
        <fullName evidence="3">Restriction endonuclease</fullName>
    </recommendedName>
</protein>
<dbReference type="OrthoDB" id="4182446at2"/>
<proteinExistence type="predicted"/>
<organism evidence="1 2">
    <name type="scientific">Knoellia locipacati</name>
    <dbReference type="NCBI Taxonomy" id="882824"/>
    <lineage>
        <taxon>Bacteria</taxon>
        <taxon>Bacillati</taxon>
        <taxon>Actinomycetota</taxon>
        <taxon>Actinomycetes</taxon>
        <taxon>Micrococcales</taxon>
        <taxon>Intrasporangiaceae</taxon>
        <taxon>Knoellia</taxon>
    </lineage>
</organism>
<dbReference type="EMBL" id="BKBA01000013">
    <property type="protein sequence ID" value="GEQ15215.1"/>
    <property type="molecule type" value="Genomic_DNA"/>
</dbReference>
<dbReference type="Proteomes" id="UP000321793">
    <property type="component" value="Unassembled WGS sequence"/>
</dbReference>
<sequence length="320" mass="34436">MSEHRFVDGAWIDDNIDAVGTVPVEPGSREVAELQSLLSGWAEAFCAARDDVESPGLRTSSRGLLRDEAQSFLRAIKDGAVRVTDTGHFMVTCVRAKPNGGVYSLLSKSGDGVALNLEYVIQAGATAELARDHGWLTEALDFERGEFDAFGYGPDGRVLLAMEAKCRARGTDSVEKLLREWLRLSEAGAAGAPTNAGRKYAELLRLCEAGTVVVWLVAANLRWAFSATTDDARLFLRPLATFPTHGALSSGPGESGRAVLWVEPHDPALHRAGTKGARGGCSWFCAERAQWSVGVREAGDSESVFALCDPHRARVETVYG</sequence>
<gene>
    <name evidence="1" type="ORF">KLO01_32620</name>
</gene>